<evidence type="ECO:0000313" key="11">
    <source>
        <dbReference type="Proteomes" id="UP000678317"/>
    </source>
</evidence>
<dbReference type="Proteomes" id="UP000678317">
    <property type="component" value="Unassembled WGS sequence"/>
</dbReference>
<keyword evidence="10" id="KW-0560">Oxidoreductase</keyword>
<dbReference type="EMBL" id="JAGFBM010000001">
    <property type="protein sequence ID" value="MBO3083495.1"/>
    <property type="molecule type" value="Genomic_DNA"/>
</dbReference>
<gene>
    <name evidence="6" type="primary">nuoD</name>
    <name evidence="10" type="ORF">J4035_02485</name>
</gene>
<feature type="domain" description="NADH-quinone oxidoreductase subunit D" evidence="9">
    <location>
        <begin position="173"/>
        <end position="461"/>
    </location>
</feature>
<evidence type="ECO:0000313" key="10">
    <source>
        <dbReference type="EMBL" id="MBO3083495.1"/>
    </source>
</evidence>
<keyword evidence="3 6" id="KW-0874">Quinone</keyword>
<evidence type="ECO:0000256" key="1">
    <source>
        <dbReference type="ARBA" id="ARBA00005769"/>
    </source>
</evidence>
<dbReference type="RefSeq" id="WP_208288362.1">
    <property type="nucleotide sequence ID" value="NZ_CP074404.1"/>
</dbReference>
<evidence type="ECO:0000256" key="7">
    <source>
        <dbReference type="RuleBase" id="RU003685"/>
    </source>
</evidence>
<keyword evidence="11" id="KW-1185">Reference proteome</keyword>
<comment type="caution">
    <text evidence="10">The sequence shown here is derived from an EMBL/GenBank/DDBJ whole genome shotgun (WGS) entry which is preliminary data.</text>
</comment>
<name>A0ABS3SEW8_9CELL</name>
<comment type="subunit">
    <text evidence="6">NDH-1 is composed of 14 different subunits. Subunits NuoB, C, D, E, F, and G constitute the peripheral sector of the complex.</text>
</comment>
<dbReference type="PANTHER" id="PTHR11993">
    <property type="entry name" value="NADH-UBIQUINONE OXIDOREDUCTASE 49 KDA SUBUNIT"/>
    <property type="match status" value="1"/>
</dbReference>
<dbReference type="InterPro" id="IPR001135">
    <property type="entry name" value="NADH_Q_OxRdtase_suD"/>
</dbReference>
<evidence type="ECO:0000256" key="5">
    <source>
        <dbReference type="ARBA" id="ARBA00023027"/>
    </source>
</evidence>
<keyword evidence="6" id="KW-0472">Membrane</keyword>
<keyword evidence="5 6" id="KW-0520">NAD</keyword>
<comment type="catalytic activity">
    <reaction evidence="6">
        <text>a quinone + NADH + 5 H(+)(in) = a quinol + NAD(+) + 4 H(+)(out)</text>
        <dbReference type="Rhea" id="RHEA:57888"/>
        <dbReference type="ChEBI" id="CHEBI:15378"/>
        <dbReference type="ChEBI" id="CHEBI:24646"/>
        <dbReference type="ChEBI" id="CHEBI:57540"/>
        <dbReference type="ChEBI" id="CHEBI:57945"/>
        <dbReference type="ChEBI" id="CHEBI:132124"/>
    </reaction>
</comment>
<accession>A0ABS3SEW8</accession>
<sequence>MSTQTPRTAPGTGPSGAPRATPRVVDGDTEGVRSFEASGGDWSDIAEEAARLGEERIVVNMGPQHPSTHGVLRLMLEIDGETVTEARAGIGYLHTGIEKNMEYRTWVQGVTFCTRMDYLAPLFQETAYCLAVEKLLGITDDVPERASVIRVLMMELNRIASHLVCLATGGNELGATTIMIIGFTAREEILKVFELITGLRMNHAYVRPGGVAQDIPPGAIDTIREALVVVRGYFKQLEDLMMANPILHLRLKGVGYLNLSGAMALGVTGPVLRSAGLPYDVRKDAPYCGYETYDFDVPVSQDSDSWSRLVLRMEECYQSMKIVEQTLDRLQKMGPGPVMVEDRKIAWPAQLAIGSDGMGNSLDHIREIMGTSMEALIHHFKLVTEGFRVPAGQVFQSVEHPRGELGVHLVSDGGTRPYRAHFRDPSFNNLQATSIMCEGGQVADVVVAVASLDPVLGGVDR</sequence>
<evidence type="ECO:0000256" key="6">
    <source>
        <dbReference type="HAMAP-Rule" id="MF_01358"/>
    </source>
</evidence>
<dbReference type="PANTHER" id="PTHR11993:SF10">
    <property type="entry name" value="NADH DEHYDROGENASE [UBIQUINONE] IRON-SULFUR PROTEIN 2, MITOCHONDRIAL"/>
    <property type="match status" value="1"/>
</dbReference>
<dbReference type="InterPro" id="IPR029014">
    <property type="entry name" value="NiFe-Hase_large"/>
</dbReference>
<evidence type="ECO:0000256" key="2">
    <source>
        <dbReference type="ARBA" id="ARBA00022448"/>
    </source>
</evidence>
<dbReference type="GO" id="GO:0016491">
    <property type="term" value="F:oxidoreductase activity"/>
    <property type="evidence" value="ECO:0007669"/>
    <property type="project" value="UniProtKB-KW"/>
</dbReference>
<dbReference type="SUPFAM" id="SSF56762">
    <property type="entry name" value="HydB/Nqo4-like"/>
    <property type="match status" value="1"/>
</dbReference>
<comment type="function">
    <text evidence="6">NDH-1 shuttles electrons from NADH, via FMN and iron-sulfur (Fe-S) centers, to quinones in the respiratory chain. The immediate electron acceptor for the enzyme in this species is believed to be a menaquinone. Couples the redox reaction to proton translocation (for every two electrons transferred, four hydrogen ions are translocated across the cytoplasmic membrane), and thus conserves the redox energy in a proton gradient.</text>
</comment>
<comment type="subcellular location">
    <subcellularLocation>
        <location evidence="6">Cell membrane</location>
        <topology evidence="6">Peripheral membrane protein</topology>
        <orientation evidence="6">Cytoplasmic side</orientation>
    </subcellularLocation>
</comment>
<protein>
    <recommendedName>
        <fullName evidence="6">NADH-quinone oxidoreductase subunit D</fullName>
        <ecNumber evidence="6">7.1.1.-</ecNumber>
    </recommendedName>
    <alternativeName>
        <fullName evidence="6">NADH dehydrogenase I subunit D</fullName>
    </alternativeName>
    <alternativeName>
        <fullName evidence="6">NDH-1 subunit D</fullName>
    </alternativeName>
</protein>
<evidence type="ECO:0000256" key="4">
    <source>
        <dbReference type="ARBA" id="ARBA00022967"/>
    </source>
</evidence>
<organism evidence="10 11">
    <name type="scientific">Cellulomonas fengjieae</name>
    <dbReference type="NCBI Taxonomy" id="2819978"/>
    <lineage>
        <taxon>Bacteria</taxon>
        <taxon>Bacillati</taxon>
        <taxon>Actinomycetota</taxon>
        <taxon>Actinomycetes</taxon>
        <taxon>Micrococcales</taxon>
        <taxon>Cellulomonadaceae</taxon>
        <taxon>Cellulomonas</taxon>
    </lineage>
</organism>
<dbReference type="Pfam" id="PF00346">
    <property type="entry name" value="Complex1_49kDa"/>
    <property type="match status" value="1"/>
</dbReference>
<keyword evidence="2 6" id="KW-0813">Transport</keyword>
<dbReference type="InterPro" id="IPR022885">
    <property type="entry name" value="NDH1_su_D/H"/>
</dbReference>
<feature type="region of interest" description="Disordered" evidence="8">
    <location>
        <begin position="1"/>
        <end position="26"/>
    </location>
</feature>
<dbReference type="Gene3D" id="1.10.645.10">
    <property type="entry name" value="Cytochrome-c3 Hydrogenase, chain B"/>
    <property type="match status" value="1"/>
</dbReference>
<dbReference type="NCBIfam" id="TIGR01962">
    <property type="entry name" value="NuoD"/>
    <property type="match status" value="1"/>
</dbReference>
<evidence type="ECO:0000256" key="3">
    <source>
        <dbReference type="ARBA" id="ARBA00022719"/>
    </source>
</evidence>
<dbReference type="HAMAP" id="MF_01358">
    <property type="entry name" value="NDH1_NuoD"/>
    <property type="match status" value="1"/>
</dbReference>
<evidence type="ECO:0000256" key="8">
    <source>
        <dbReference type="SAM" id="MobiDB-lite"/>
    </source>
</evidence>
<dbReference type="NCBIfam" id="NF004739">
    <property type="entry name" value="PRK06075.1"/>
    <property type="match status" value="1"/>
</dbReference>
<comment type="similarity">
    <text evidence="1 6 7">Belongs to the complex I 49 kDa subunit family.</text>
</comment>
<proteinExistence type="inferred from homology"/>
<reference evidence="10 11" key="1">
    <citation type="submission" date="2021-03" db="EMBL/GenBank/DDBJ databases">
        <title>novel species in genus Cellulomonas.</title>
        <authorList>
            <person name="Zhang G."/>
        </authorList>
    </citation>
    <scope>NUCLEOTIDE SEQUENCE [LARGE SCALE GENOMIC DNA]</scope>
    <source>
        <strain evidence="11">zg-ZUI188</strain>
    </source>
</reference>
<keyword evidence="6" id="KW-1003">Cell membrane</keyword>
<keyword evidence="4 6" id="KW-1278">Translocase</keyword>
<dbReference type="PROSITE" id="PS00535">
    <property type="entry name" value="COMPLEX1_49K"/>
    <property type="match status" value="1"/>
</dbReference>
<evidence type="ECO:0000259" key="9">
    <source>
        <dbReference type="Pfam" id="PF00346"/>
    </source>
</evidence>
<dbReference type="InterPro" id="IPR014029">
    <property type="entry name" value="NADH_UbQ_OxRdtase_49kDa_CS"/>
</dbReference>
<dbReference type="EC" id="7.1.1.-" evidence="6"/>